<dbReference type="InterPro" id="IPR000700">
    <property type="entry name" value="PAS-assoc_C"/>
</dbReference>
<dbReference type="PROSITE" id="PS50109">
    <property type="entry name" value="HIS_KIN"/>
    <property type="match status" value="1"/>
</dbReference>
<dbReference type="InterPro" id="IPR003661">
    <property type="entry name" value="HisK_dim/P_dom"/>
</dbReference>
<dbReference type="Proteomes" id="UP000321583">
    <property type="component" value="Unassembled WGS sequence"/>
</dbReference>
<evidence type="ECO:0000313" key="8">
    <source>
        <dbReference type="EMBL" id="TWH10925.1"/>
    </source>
</evidence>
<dbReference type="SMART" id="SM00387">
    <property type="entry name" value="HATPase_c"/>
    <property type="match status" value="1"/>
</dbReference>
<dbReference type="EC" id="2.7.13.3" evidence="2"/>
<evidence type="ECO:0000256" key="4">
    <source>
        <dbReference type="SAM" id="Coils"/>
    </source>
</evidence>
<evidence type="ECO:0000256" key="3">
    <source>
        <dbReference type="ARBA" id="ARBA00022553"/>
    </source>
</evidence>
<name>A0A562DMT0_9GAMM</name>
<reference evidence="8 9" key="1">
    <citation type="submission" date="2019-07" db="EMBL/GenBank/DDBJ databases">
        <title>Genome sequencing of lignin-degrading bacterial isolates.</title>
        <authorList>
            <person name="Gladden J."/>
        </authorList>
    </citation>
    <scope>NUCLEOTIDE SEQUENCE [LARGE SCALE GENOMIC DNA]</scope>
    <source>
        <strain evidence="8 9">J19</strain>
    </source>
</reference>
<evidence type="ECO:0000256" key="2">
    <source>
        <dbReference type="ARBA" id="ARBA00012438"/>
    </source>
</evidence>
<evidence type="ECO:0000259" key="6">
    <source>
        <dbReference type="PROSITE" id="PS50112"/>
    </source>
</evidence>
<dbReference type="GO" id="GO:0000155">
    <property type="term" value="F:phosphorelay sensor kinase activity"/>
    <property type="evidence" value="ECO:0007669"/>
    <property type="project" value="InterPro"/>
</dbReference>
<protein>
    <recommendedName>
        <fullName evidence="2">histidine kinase</fullName>
        <ecNumber evidence="2">2.7.13.3</ecNumber>
    </recommendedName>
</protein>
<dbReference type="InterPro" id="IPR035965">
    <property type="entry name" value="PAS-like_dom_sf"/>
</dbReference>
<comment type="caution">
    <text evidence="8">The sequence shown here is derived from an EMBL/GenBank/DDBJ whole genome shotgun (WGS) entry which is preliminary data.</text>
</comment>
<dbReference type="InterPro" id="IPR001610">
    <property type="entry name" value="PAC"/>
</dbReference>
<dbReference type="SMART" id="SM00086">
    <property type="entry name" value="PAC"/>
    <property type="match status" value="2"/>
</dbReference>
<dbReference type="PRINTS" id="PR00344">
    <property type="entry name" value="BCTRLSENSOR"/>
</dbReference>
<feature type="domain" description="Histidine kinase" evidence="5">
    <location>
        <begin position="579"/>
        <end position="800"/>
    </location>
</feature>
<dbReference type="SUPFAM" id="SSF55785">
    <property type="entry name" value="PYP-like sensor domain (PAS domain)"/>
    <property type="match status" value="4"/>
</dbReference>
<keyword evidence="9" id="KW-1185">Reference proteome</keyword>
<dbReference type="Gene3D" id="1.10.287.130">
    <property type="match status" value="1"/>
</dbReference>
<dbReference type="SMART" id="SM00091">
    <property type="entry name" value="PAS"/>
    <property type="match status" value="3"/>
</dbReference>
<dbReference type="InterPro" id="IPR003594">
    <property type="entry name" value="HATPase_dom"/>
</dbReference>
<dbReference type="CDD" id="cd00082">
    <property type="entry name" value="HisKA"/>
    <property type="match status" value="1"/>
</dbReference>
<feature type="coiled-coil region" evidence="4">
    <location>
        <begin position="291"/>
        <end position="322"/>
    </location>
</feature>
<evidence type="ECO:0000259" key="7">
    <source>
        <dbReference type="PROSITE" id="PS50113"/>
    </source>
</evidence>
<dbReference type="Pfam" id="PF00512">
    <property type="entry name" value="HisKA"/>
    <property type="match status" value="1"/>
</dbReference>
<evidence type="ECO:0000313" key="9">
    <source>
        <dbReference type="Proteomes" id="UP000321583"/>
    </source>
</evidence>
<feature type="domain" description="PAC" evidence="7">
    <location>
        <begin position="244"/>
        <end position="300"/>
    </location>
</feature>
<dbReference type="PANTHER" id="PTHR43065:SF49">
    <property type="entry name" value="HISTIDINE KINASE"/>
    <property type="match status" value="1"/>
</dbReference>
<evidence type="ECO:0000256" key="1">
    <source>
        <dbReference type="ARBA" id="ARBA00000085"/>
    </source>
</evidence>
<dbReference type="AlphaFoldDB" id="A0A562DMT0"/>
<gene>
    <name evidence="8" type="ORF">L613_002200000260</name>
</gene>
<keyword evidence="3" id="KW-0597">Phosphoprotein</keyword>
<dbReference type="SUPFAM" id="SSF55874">
    <property type="entry name" value="ATPase domain of HSP90 chaperone/DNA topoisomerase II/histidine kinase"/>
    <property type="match status" value="1"/>
</dbReference>
<dbReference type="Pfam" id="PF02518">
    <property type="entry name" value="HATPase_c"/>
    <property type="match status" value="1"/>
</dbReference>
<dbReference type="InterPro" id="IPR013656">
    <property type="entry name" value="PAS_4"/>
</dbReference>
<dbReference type="InterPro" id="IPR000014">
    <property type="entry name" value="PAS"/>
</dbReference>
<comment type="catalytic activity">
    <reaction evidence="1">
        <text>ATP + protein L-histidine = ADP + protein N-phospho-L-histidine.</text>
        <dbReference type="EC" id="2.7.13.3"/>
    </reaction>
</comment>
<keyword evidence="4" id="KW-0175">Coiled coil</keyword>
<dbReference type="Gene3D" id="3.30.450.20">
    <property type="entry name" value="PAS domain"/>
    <property type="match status" value="4"/>
</dbReference>
<feature type="domain" description="PAS" evidence="6">
    <location>
        <begin position="439"/>
        <end position="485"/>
    </location>
</feature>
<dbReference type="Pfam" id="PF08448">
    <property type="entry name" value="PAS_4"/>
    <property type="match status" value="4"/>
</dbReference>
<dbReference type="SMART" id="SM00388">
    <property type="entry name" value="HisKA"/>
    <property type="match status" value="1"/>
</dbReference>
<dbReference type="InterPro" id="IPR036890">
    <property type="entry name" value="HATPase_C_sf"/>
</dbReference>
<dbReference type="SUPFAM" id="SSF47384">
    <property type="entry name" value="Homodimeric domain of signal transducing histidine kinase"/>
    <property type="match status" value="1"/>
</dbReference>
<proteinExistence type="predicted"/>
<sequence>MPLEQLLVPGTEFLRDGGHVAHRVAMHDWSAHPLGPPQSWPTELKTSLSMMLGSRFAMCLGWGPDLLLFYNDAYVPVLGVKEPTALGRPLREVWHELWDDVRGMAEMAMSGTATWVEDMYLRMERNGVPEDTWWTFTYSPVRQADGRVVAMLCITHETTRRVLTQRRLADERARLARMFDQAPAFMAMLRGPEHRFEFANAAYLRLVGRDDLVGRTVAEALPEVVRQGWMPVLDEVYRSGRPHAEQDARFVAEPEHGAPQEHYLDFVFQPFTDQDGSIGGLVLVGMDNTRRTRTEQALRRREAELEQLNRELEQRVAEHAHERSLNWQVTPDMLGVFDRDGILERSNPAWQQVLGWSHEELAARPMRELLHPGDRGAAAAACQRLHAGEPLLGFECRMRARDGSYRTLSWVATPQGGKFYCSARDVTAHRAAVAALAESQAQLRNLFETSFQLQGMCALDGTLLDANQAALAMIGASREDVVGRTFWDTPWFAGTPGMPERIRAGVLRAAAGEPVHDELELVLPDGRRVLELSLRPFRGADGRITAVVQEAIDITERRIAEEALRQSQKLEAMGQLTGGVAHDFNNLLAPIMAALELAADPAANPERRARTIAVARQSTERAAMLVQRLLAFARKQPLQTVVVDVCALLEGIGALMRSSFDPRVRIQVRAGADTPPARADWNQLEMALLNLGVNARDAMPEGGTLTLSARSAEVPGPGAPRALPAGRYAVITVADTGAGMDEATRARAIEPFFSTKGVGKGTGLGLSMAHGLALQLGGCLHIDSAPGKGTMVELWLPSAGEP</sequence>
<feature type="domain" description="PAC" evidence="7">
    <location>
        <begin position="515"/>
        <end position="566"/>
    </location>
</feature>
<dbReference type="InterPro" id="IPR036097">
    <property type="entry name" value="HisK_dim/P_sf"/>
</dbReference>
<dbReference type="InterPro" id="IPR005467">
    <property type="entry name" value="His_kinase_dom"/>
</dbReference>
<accession>A0A562DMT0</accession>
<dbReference type="PANTHER" id="PTHR43065">
    <property type="entry name" value="SENSOR HISTIDINE KINASE"/>
    <property type="match status" value="1"/>
</dbReference>
<dbReference type="EMBL" id="VLJS01000050">
    <property type="protein sequence ID" value="TWH10925.1"/>
    <property type="molecule type" value="Genomic_DNA"/>
</dbReference>
<organism evidence="8 9">
    <name type="scientific">Pseudoxanthomonas taiwanensis J19</name>
    <dbReference type="NCBI Taxonomy" id="935569"/>
    <lineage>
        <taxon>Bacteria</taxon>
        <taxon>Pseudomonadati</taxon>
        <taxon>Pseudomonadota</taxon>
        <taxon>Gammaproteobacteria</taxon>
        <taxon>Lysobacterales</taxon>
        <taxon>Lysobacteraceae</taxon>
        <taxon>Pseudoxanthomonas</taxon>
    </lineage>
</organism>
<dbReference type="RefSeq" id="WP_028915125.1">
    <property type="nucleotide sequence ID" value="NZ_VLJS01000050.1"/>
</dbReference>
<dbReference type="CDD" id="cd00130">
    <property type="entry name" value="PAS"/>
    <property type="match status" value="3"/>
</dbReference>
<feature type="domain" description="PAS" evidence="6">
    <location>
        <begin position="317"/>
        <end position="389"/>
    </location>
</feature>
<dbReference type="Gene3D" id="3.30.565.10">
    <property type="entry name" value="Histidine kinase-like ATPase, C-terminal domain"/>
    <property type="match status" value="1"/>
</dbReference>
<dbReference type="PROSITE" id="PS50112">
    <property type="entry name" value="PAS"/>
    <property type="match status" value="2"/>
</dbReference>
<evidence type="ECO:0000259" key="5">
    <source>
        <dbReference type="PROSITE" id="PS50109"/>
    </source>
</evidence>
<dbReference type="PROSITE" id="PS50113">
    <property type="entry name" value="PAC"/>
    <property type="match status" value="2"/>
</dbReference>
<dbReference type="NCBIfam" id="TIGR00229">
    <property type="entry name" value="sensory_box"/>
    <property type="match status" value="2"/>
</dbReference>
<dbReference type="InterPro" id="IPR004358">
    <property type="entry name" value="Sig_transdc_His_kin-like_C"/>
</dbReference>